<evidence type="ECO:0000313" key="4">
    <source>
        <dbReference type="Proteomes" id="UP000241829"/>
    </source>
</evidence>
<accession>A0A2P1NPB8</accession>
<dbReference type="RefSeq" id="WP_106847401.1">
    <property type="nucleotide sequence ID" value="NZ_CP027792.1"/>
</dbReference>
<dbReference type="EMBL" id="CP027792">
    <property type="protein sequence ID" value="AVP58853.1"/>
    <property type="molecule type" value="Genomic_DNA"/>
</dbReference>
<feature type="region of interest" description="Disordered" evidence="1">
    <location>
        <begin position="164"/>
        <end position="214"/>
    </location>
</feature>
<dbReference type="AlphaFoldDB" id="A0A2P1NPB8"/>
<protein>
    <recommendedName>
        <fullName evidence="5">General secretion pathway protein GspN</fullName>
    </recommendedName>
</protein>
<evidence type="ECO:0000256" key="1">
    <source>
        <dbReference type="SAM" id="MobiDB-lite"/>
    </source>
</evidence>
<keyword evidence="2" id="KW-1133">Transmembrane helix</keyword>
<evidence type="ECO:0008006" key="5">
    <source>
        <dbReference type="Google" id="ProtNLM"/>
    </source>
</evidence>
<gene>
    <name evidence="3" type="ORF">C7H73_15035</name>
</gene>
<evidence type="ECO:0000256" key="2">
    <source>
        <dbReference type="SAM" id="Phobius"/>
    </source>
</evidence>
<proteinExistence type="predicted"/>
<name>A0A2P1NPB8_9BURK</name>
<dbReference type="OrthoDB" id="8814414at2"/>
<keyword evidence="2" id="KW-0472">Membrane</keyword>
<evidence type="ECO:0000313" key="3">
    <source>
        <dbReference type="EMBL" id="AVP58853.1"/>
    </source>
</evidence>
<feature type="transmembrane region" description="Helical" evidence="2">
    <location>
        <begin position="6"/>
        <end position="27"/>
    </location>
</feature>
<sequence>MTGKKYALHALVLVNACLALALAYLWLSPDEQQNNLRWRAPEPQLVDYAAMLPALPGPAQIDTGQFIAMLERPVFSLTRRPPPPPPPPAAEEQVATDTLGTAQLSGIFQGAGNEAIIIQIAGKPRRVRLDETVDGWRLSSVQARSATFARGSQTRELQLPRAALTKGAANNPAVPAPQPPPARGQDEASPSSPPSPAPSAPKARPRPSFGGGTR</sequence>
<organism evidence="3 4">
    <name type="scientific">Pulveribacter suum</name>
    <dbReference type="NCBI Taxonomy" id="2116657"/>
    <lineage>
        <taxon>Bacteria</taxon>
        <taxon>Pseudomonadati</taxon>
        <taxon>Pseudomonadota</taxon>
        <taxon>Betaproteobacteria</taxon>
        <taxon>Burkholderiales</taxon>
        <taxon>Comamonadaceae</taxon>
        <taxon>Pulveribacter</taxon>
    </lineage>
</organism>
<dbReference type="KEGG" id="melm:C7H73_15035"/>
<reference evidence="4" key="1">
    <citation type="submission" date="2018-03" db="EMBL/GenBank/DDBJ databases">
        <title>Genome sequencing of Melaminivora sp. strain SC2-7.</title>
        <authorList>
            <person name="Kim S.-J."/>
            <person name="Heo J."/>
            <person name="Ahn J.-H."/>
            <person name="Kwon S.-W."/>
        </authorList>
    </citation>
    <scope>NUCLEOTIDE SEQUENCE [LARGE SCALE GENOMIC DNA]</scope>
    <source>
        <strain evidence="4">SC2-7</strain>
    </source>
</reference>
<keyword evidence="2" id="KW-0812">Transmembrane</keyword>
<dbReference type="Proteomes" id="UP000241829">
    <property type="component" value="Chromosome"/>
</dbReference>
<keyword evidence="4" id="KW-1185">Reference proteome</keyword>